<feature type="site" description="Important for catalytic activity and assists the phosphoryl transfer reaction to Asp8 by balancing charge and orienting the reacting groups" evidence="5">
    <location>
        <position position="116"/>
    </location>
</feature>
<dbReference type="NCBIfam" id="TIGR02009">
    <property type="entry name" value="PGMB-YQAB-SF"/>
    <property type="match status" value="1"/>
</dbReference>
<dbReference type="PRINTS" id="PR00413">
    <property type="entry name" value="HADHALOGNASE"/>
</dbReference>
<dbReference type="Gene3D" id="1.10.150.240">
    <property type="entry name" value="Putative phosphatase, domain 2"/>
    <property type="match status" value="1"/>
</dbReference>
<feature type="binding site" evidence="3">
    <location>
        <begin position="46"/>
        <end position="51"/>
    </location>
    <ligand>
        <name>substrate</name>
    </ligand>
</feature>
<evidence type="ECO:0000256" key="4">
    <source>
        <dbReference type="PIRSR" id="PIRSR610972-3"/>
    </source>
</evidence>
<dbReference type="NCBIfam" id="TIGR01990">
    <property type="entry name" value="bPGM"/>
    <property type="match status" value="1"/>
</dbReference>
<dbReference type="Pfam" id="PF00702">
    <property type="entry name" value="Hydrolase"/>
    <property type="match status" value="1"/>
</dbReference>
<dbReference type="GO" id="GO:0050308">
    <property type="term" value="F:sugar-phosphatase activity"/>
    <property type="evidence" value="ECO:0007669"/>
    <property type="project" value="TreeGrafter"/>
</dbReference>
<feature type="active site" description="Proton donor/acceptor" evidence="2">
    <location>
        <position position="10"/>
    </location>
</feature>
<feature type="binding site" evidence="3">
    <location>
        <position position="26"/>
    </location>
    <ligand>
        <name>substrate</name>
    </ligand>
</feature>
<dbReference type="InterPro" id="IPR010972">
    <property type="entry name" value="Beta-PGM"/>
</dbReference>
<feature type="binding site" evidence="3">
    <location>
        <begin position="116"/>
        <end position="120"/>
    </location>
    <ligand>
        <name>substrate</name>
    </ligand>
</feature>
<keyword evidence="4" id="KW-0479">Metal-binding</keyword>
<feature type="active site" description="Proton donor/acceptor" evidence="2">
    <location>
        <position position="12"/>
    </location>
</feature>
<feature type="binding site" evidence="3">
    <location>
        <begin position="10"/>
        <end position="12"/>
    </location>
    <ligand>
        <name>substrate</name>
    </ligand>
</feature>
<name>A0A344TFT3_9BACT</name>
<dbReference type="AlphaFoldDB" id="A0A344TFT3"/>
<feature type="binding site" evidence="4">
    <location>
        <position position="10"/>
    </location>
    <ligand>
        <name>Mg(2+)</name>
        <dbReference type="ChEBI" id="CHEBI:18420"/>
    </ligand>
</feature>
<evidence type="ECO:0000256" key="1">
    <source>
        <dbReference type="ARBA" id="ARBA00006171"/>
    </source>
</evidence>
<gene>
    <name evidence="6" type="primary">pgmB</name>
    <name evidence="6" type="ORF">DR864_07060</name>
</gene>
<evidence type="ECO:0000256" key="5">
    <source>
        <dbReference type="PIRSR" id="PIRSR610972-4"/>
    </source>
</evidence>
<keyword evidence="4" id="KW-0460">Magnesium</keyword>
<organism evidence="6 7">
    <name type="scientific">Runella rosea</name>
    <dbReference type="NCBI Taxonomy" id="2259595"/>
    <lineage>
        <taxon>Bacteria</taxon>
        <taxon>Pseudomonadati</taxon>
        <taxon>Bacteroidota</taxon>
        <taxon>Cytophagia</taxon>
        <taxon>Cytophagales</taxon>
        <taxon>Spirosomataceae</taxon>
        <taxon>Runella</taxon>
    </lineage>
</organism>
<dbReference type="OrthoDB" id="9797743at2"/>
<dbReference type="EC" id="5.4.2.6" evidence="6"/>
<feature type="binding site" evidence="4">
    <location>
        <position position="172"/>
    </location>
    <ligand>
        <name>Mg(2+)</name>
        <dbReference type="ChEBI" id="CHEBI:18420"/>
    </ligand>
</feature>
<sequence>MAQPKAFLFDLDGVIVDTAHFHYQAWRRLANEKLGFDISEEFNESLKGVSRTESLDRILAHGNVALNPAEKEALATLKNDWYVELINKMTPDDILPGINEFLAKTRLAGIKIGLGSVSKNAKPILERIGILNAFDAIIDGTKITKGKPDPEVFLKGAEELGASPDQCVVFEDAVAGIEAGRRAGMKTVGIGQPDILTEADVVLANLNNLTIEDLQKALHF</sequence>
<feature type="binding site" evidence="4">
    <location>
        <position position="12"/>
    </location>
    <ligand>
        <name>Mg(2+)</name>
        <dbReference type="ChEBI" id="CHEBI:18420"/>
    </ligand>
</feature>
<dbReference type="RefSeq" id="WP_114066289.1">
    <property type="nucleotide sequence ID" value="NZ_CP030850.1"/>
</dbReference>
<evidence type="ECO:0000313" key="7">
    <source>
        <dbReference type="Proteomes" id="UP000251993"/>
    </source>
</evidence>
<keyword evidence="7" id="KW-1185">Reference proteome</keyword>
<dbReference type="SFLD" id="SFLDG01129">
    <property type="entry name" value="C1.5:_HAD__Beta-PGM__Phosphata"/>
    <property type="match status" value="1"/>
</dbReference>
<dbReference type="SFLD" id="SFLDG01135">
    <property type="entry name" value="C1.5.6:_HAD__Beta-PGM__Phospha"/>
    <property type="match status" value="1"/>
</dbReference>
<feature type="site" description="Important for catalytic activity and assists the phosphoryl transfer reaction to Asp8 by balancing charge and orienting the reacting groups" evidence="5">
    <location>
        <position position="147"/>
    </location>
</feature>
<keyword evidence="6" id="KW-0413">Isomerase</keyword>
<dbReference type="NCBIfam" id="TIGR01509">
    <property type="entry name" value="HAD-SF-IA-v3"/>
    <property type="match status" value="1"/>
</dbReference>
<accession>A0A344TFT3</accession>
<dbReference type="GO" id="GO:0000287">
    <property type="term" value="F:magnesium ion binding"/>
    <property type="evidence" value="ECO:0007669"/>
    <property type="project" value="InterPro"/>
</dbReference>
<dbReference type="SFLD" id="SFLDS00003">
    <property type="entry name" value="Haloacid_Dehalogenase"/>
    <property type="match status" value="1"/>
</dbReference>
<dbReference type="InterPro" id="IPR006439">
    <property type="entry name" value="HAD-SF_hydro_IA"/>
</dbReference>
<evidence type="ECO:0000256" key="3">
    <source>
        <dbReference type="PIRSR" id="PIRSR610972-2"/>
    </source>
</evidence>
<dbReference type="InterPro" id="IPR051806">
    <property type="entry name" value="HAD-like_SPP"/>
</dbReference>
<dbReference type="GO" id="GO:0008801">
    <property type="term" value="F:beta-phosphoglucomutase activity"/>
    <property type="evidence" value="ECO:0007669"/>
    <property type="project" value="UniProtKB-EC"/>
</dbReference>
<feature type="binding site" evidence="4">
    <location>
        <position position="171"/>
    </location>
    <ligand>
        <name>Mg(2+)</name>
        <dbReference type="ChEBI" id="CHEBI:18420"/>
    </ligand>
</feature>
<dbReference type="Gene3D" id="3.40.50.1000">
    <property type="entry name" value="HAD superfamily/HAD-like"/>
    <property type="match status" value="1"/>
</dbReference>
<dbReference type="PANTHER" id="PTHR43481">
    <property type="entry name" value="FRUCTOSE-1-PHOSPHATE PHOSPHATASE"/>
    <property type="match status" value="1"/>
</dbReference>
<protein>
    <submittedName>
        <fullName evidence="6">Beta-phosphoglucomutase</fullName>
        <ecNumber evidence="6">5.4.2.6</ecNumber>
    </submittedName>
</protein>
<dbReference type="InterPro" id="IPR023214">
    <property type="entry name" value="HAD_sf"/>
</dbReference>
<dbReference type="InterPro" id="IPR023198">
    <property type="entry name" value="PGP-like_dom2"/>
</dbReference>
<dbReference type="GO" id="GO:0005975">
    <property type="term" value="P:carbohydrate metabolic process"/>
    <property type="evidence" value="ECO:0007669"/>
    <property type="project" value="InterPro"/>
</dbReference>
<feature type="binding site" evidence="3">
    <location>
        <position position="78"/>
    </location>
    <ligand>
        <name>substrate</name>
    </ligand>
</feature>
<dbReference type="PANTHER" id="PTHR43481:SF4">
    <property type="entry name" value="GLYCEROL-1-PHOSPHATE PHOSPHOHYDROLASE 1-RELATED"/>
    <property type="match status" value="1"/>
</dbReference>
<evidence type="ECO:0000256" key="2">
    <source>
        <dbReference type="PIRSR" id="PIRSR610972-1"/>
    </source>
</evidence>
<comment type="cofactor">
    <cofactor evidence="4">
        <name>Mg(2+)</name>
        <dbReference type="ChEBI" id="CHEBI:18420"/>
    </cofactor>
    <text evidence="4">Binds 2 magnesium ions per subunit.</text>
</comment>
<proteinExistence type="inferred from homology"/>
<dbReference type="Proteomes" id="UP000251993">
    <property type="component" value="Chromosome"/>
</dbReference>
<dbReference type="EMBL" id="CP030850">
    <property type="protein sequence ID" value="AXE17504.1"/>
    <property type="molecule type" value="Genomic_DNA"/>
</dbReference>
<dbReference type="InterPro" id="IPR010976">
    <property type="entry name" value="B-phosphoglucomutase_hydrolase"/>
</dbReference>
<dbReference type="InterPro" id="IPR036412">
    <property type="entry name" value="HAD-like_sf"/>
</dbReference>
<feature type="binding site" evidence="3">
    <location>
        <position position="147"/>
    </location>
    <ligand>
        <name>substrate</name>
    </ligand>
</feature>
<comment type="similarity">
    <text evidence="1">Belongs to the HAD-like hydrolase superfamily. CbbY/CbbZ/Gph/YieH family.</text>
</comment>
<dbReference type="CDD" id="cd02598">
    <property type="entry name" value="HAD_BPGM"/>
    <property type="match status" value="1"/>
</dbReference>
<dbReference type="KEGG" id="run:DR864_07060"/>
<reference evidence="6 7" key="1">
    <citation type="submission" date="2018-07" db="EMBL/GenBank/DDBJ databases">
        <title>Genome sequencing of Runella.</title>
        <authorList>
            <person name="Baek M.-G."/>
            <person name="Yi H."/>
        </authorList>
    </citation>
    <scope>NUCLEOTIDE SEQUENCE [LARGE SCALE GENOMIC DNA]</scope>
    <source>
        <strain evidence="6 7">HYN0085</strain>
    </source>
</reference>
<evidence type="ECO:0000313" key="6">
    <source>
        <dbReference type="EMBL" id="AXE17504.1"/>
    </source>
</evidence>
<dbReference type="SUPFAM" id="SSF56784">
    <property type="entry name" value="HAD-like"/>
    <property type="match status" value="1"/>
</dbReference>
<feature type="binding site" evidence="3">
    <location>
        <position position="54"/>
    </location>
    <ligand>
        <name>substrate</name>
    </ligand>
</feature>